<evidence type="ECO:0000256" key="8">
    <source>
        <dbReference type="ARBA" id="ARBA00022475"/>
    </source>
</evidence>
<dbReference type="Gene3D" id="1.20.5.510">
    <property type="entry name" value="Single helix bin"/>
    <property type="match status" value="1"/>
</dbReference>
<sequence length="212" mass="22869">MAACNGKNPGEKCDTKVAGVNEGRRRFLVATTSIVGVVGVGGASVPFVRAWLPNAKARAEGAPVRVNIDKLEPGRQIVVEWRGQPVFVTRRSAEMIGALRALEKDLADPESHRSIQPVYVDPKRRSIRPDILVVVGLCTHLGCSPSYRPEVAPVDLGEAWLGGYFCPCHGSRFDLAGRVYKGQPAPTNLSVPPHAYESSHVIVIGVDQREGV</sequence>
<evidence type="ECO:0000256" key="3">
    <source>
        <dbReference type="ARBA" id="ARBA00010651"/>
    </source>
</evidence>
<feature type="domain" description="Rieske" evidence="22">
    <location>
        <begin position="125"/>
        <end position="203"/>
    </location>
</feature>
<accession>A0A562QFC4</accession>
<evidence type="ECO:0000256" key="10">
    <source>
        <dbReference type="ARBA" id="ARBA00022714"/>
    </source>
</evidence>
<keyword evidence="14 20" id="KW-1133">Transmembrane helix</keyword>
<dbReference type="Pfam" id="PF10399">
    <property type="entry name" value="UCR_Fe-S_N"/>
    <property type="match status" value="1"/>
</dbReference>
<feature type="transmembrane region" description="Helical" evidence="20">
    <location>
        <begin position="27"/>
        <end position="48"/>
    </location>
</feature>
<keyword evidence="24" id="KW-1185">Reference proteome</keyword>
<comment type="caution">
    <text evidence="23">The sequence shown here is derived from an EMBL/GenBank/DDBJ whole genome shotgun (WGS) entry which is preliminary data.</text>
</comment>
<dbReference type="PROSITE" id="PS51296">
    <property type="entry name" value="RIESKE"/>
    <property type="match status" value="1"/>
</dbReference>
<comment type="catalytic activity">
    <reaction evidence="19 20">
        <text>a quinol + 2 Fe(III)-[cytochrome c](out) = a quinone + 2 Fe(II)-[cytochrome c](out) + 2 H(+)(out)</text>
        <dbReference type="Rhea" id="RHEA:11484"/>
        <dbReference type="Rhea" id="RHEA-COMP:10350"/>
        <dbReference type="Rhea" id="RHEA-COMP:14399"/>
        <dbReference type="ChEBI" id="CHEBI:15378"/>
        <dbReference type="ChEBI" id="CHEBI:24646"/>
        <dbReference type="ChEBI" id="CHEBI:29033"/>
        <dbReference type="ChEBI" id="CHEBI:29034"/>
        <dbReference type="ChEBI" id="CHEBI:132124"/>
        <dbReference type="EC" id="7.1.1.8"/>
    </reaction>
</comment>
<evidence type="ECO:0000313" key="24">
    <source>
        <dbReference type="Proteomes" id="UP000316905"/>
    </source>
</evidence>
<dbReference type="Proteomes" id="UP000316905">
    <property type="component" value="Unassembled WGS sequence"/>
</dbReference>
<dbReference type="AlphaFoldDB" id="A0A562QFC4"/>
<dbReference type="Gene3D" id="2.102.10.10">
    <property type="entry name" value="Rieske [2Fe-2S] iron-sulphur domain"/>
    <property type="match status" value="1"/>
</dbReference>
<keyword evidence="10" id="KW-0001">2Fe-2S</keyword>
<dbReference type="NCBIfam" id="TIGR01416">
    <property type="entry name" value="Rieske_proteo"/>
    <property type="match status" value="1"/>
</dbReference>
<evidence type="ECO:0000256" key="7">
    <source>
        <dbReference type="ARBA" id="ARBA00022448"/>
    </source>
</evidence>
<dbReference type="OrthoDB" id="9767869at2"/>
<evidence type="ECO:0000256" key="17">
    <source>
        <dbReference type="ARBA" id="ARBA00023136"/>
    </source>
</evidence>
<keyword evidence="17 20" id="KW-0472">Membrane</keyword>
<evidence type="ECO:0000256" key="9">
    <source>
        <dbReference type="ARBA" id="ARBA00022692"/>
    </source>
</evidence>
<evidence type="ECO:0000313" key="23">
    <source>
        <dbReference type="EMBL" id="TWI55419.1"/>
    </source>
</evidence>
<keyword evidence="9 20" id="KW-0812">Transmembrane</keyword>
<dbReference type="InterPro" id="IPR005805">
    <property type="entry name" value="Rieske_Fe-S_prot_C"/>
</dbReference>
<evidence type="ECO:0000256" key="16">
    <source>
        <dbReference type="ARBA" id="ARBA00023014"/>
    </source>
</evidence>
<dbReference type="InterPro" id="IPR014349">
    <property type="entry name" value="Rieske_Fe-S_prot"/>
</dbReference>
<keyword evidence="16" id="KW-0411">Iron-sulfur</keyword>
<dbReference type="InterPro" id="IPR006317">
    <property type="entry name" value="Ubiquinol_cyt_c_Rdtase_Fe-S-su"/>
</dbReference>
<evidence type="ECO:0000256" key="5">
    <source>
        <dbReference type="ARBA" id="ARBA00012951"/>
    </source>
</evidence>
<evidence type="ECO:0000259" key="22">
    <source>
        <dbReference type="PROSITE" id="PS51296"/>
    </source>
</evidence>
<keyword evidence="18" id="KW-1015">Disulfide bond</keyword>
<dbReference type="PRINTS" id="PR00162">
    <property type="entry name" value="RIESKE"/>
</dbReference>
<dbReference type="InterPro" id="IPR017941">
    <property type="entry name" value="Rieske_2Fe-2S"/>
</dbReference>
<dbReference type="SUPFAM" id="SSF50022">
    <property type="entry name" value="ISP domain"/>
    <property type="match status" value="1"/>
</dbReference>
<dbReference type="RefSeq" id="WP_145139896.1">
    <property type="nucleotide sequence ID" value="NZ_VLKY01000004.1"/>
</dbReference>
<evidence type="ECO:0000256" key="18">
    <source>
        <dbReference type="ARBA" id="ARBA00023157"/>
    </source>
</evidence>
<dbReference type="CDD" id="cd03470">
    <property type="entry name" value="Rieske_cytochrome_bc1"/>
    <property type="match status" value="1"/>
</dbReference>
<gene>
    <name evidence="23" type="ORF">IQ22_01341</name>
</gene>
<evidence type="ECO:0000256" key="19">
    <source>
        <dbReference type="ARBA" id="ARBA00029351"/>
    </source>
</evidence>
<comment type="subcellular location">
    <subcellularLocation>
        <location evidence="2">Cell membrane</location>
        <topology evidence="2">Single-pass membrane protein</topology>
    </subcellularLocation>
</comment>
<dbReference type="GO" id="GO:0051537">
    <property type="term" value="F:2 iron, 2 sulfur cluster binding"/>
    <property type="evidence" value="ECO:0007669"/>
    <property type="project" value="UniProtKB-KW"/>
</dbReference>
<dbReference type="PANTHER" id="PTHR10134">
    <property type="entry name" value="CYTOCHROME B-C1 COMPLEX SUBUNIT RIESKE, MITOCHONDRIAL"/>
    <property type="match status" value="1"/>
</dbReference>
<keyword evidence="13 20" id="KW-0249">Electron transport</keyword>
<dbReference type="GO" id="GO:0005886">
    <property type="term" value="C:plasma membrane"/>
    <property type="evidence" value="ECO:0007669"/>
    <property type="project" value="UniProtKB-SubCell"/>
</dbReference>
<dbReference type="Pfam" id="PF00355">
    <property type="entry name" value="Rieske"/>
    <property type="match status" value="1"/>
</dbReference>
<comment type="similarity">
    <text evidence="3">Belongs to the Rieske iron-sulfur protein family.</text>
</comment>
<proteinExistence type="inferred from homology"/>
<dbReference type="PROSITE" id="PS51318">
    <property type="entry name" value="TAT"/>
    <property type="match status" value="1"/>
</dbReference>
<dbReference type="InterPro" id="IPR006311">
    <property type="entry name" value="TAT_signal"/>
</dbReference>
<evidence type="ECO:0000256" key="4">
    <source>
        <dbReference type="ARBA" id="ARBA00011649"/>
    </source>
</evidence>
<evidence type="ECO:0000256" key="2">
    <source>
        <dbReference type="ARBA" id="ARBA00004162"/>
    </source>
</evidence>
<evidence type="ECO:0000256" key="11">
    <source>
        <dbReference type="ARBA" id="ARBA00022723"/>
    </source>
</evidence>
<keyword evidence="15" id="KW-0408">Iron</keyword>
<organism evidence="23 24">
    <name type="scientific">Pseudomonas duriflava</name>
    <dbReference type="NCBI Taxonomy" id="459528"/>
    <lineage>
        <taxon>Bacteria</taxon>
        <taxon>Pseudomonadati</taxon>
        <taxon>Pseudomonadota</taxon>
        <taxon>Gammaproteobacteria</taxon>
        <taxon>Pseudomonadales</taxon>
        <taxon>Pseudomonadaceae</taxon>
        <taxon>Pseudomonas</taxon>
    </lineage>
</organism>
<evidence type="ECO:0000256" key="14">
    <source>
        <dbReference type="ARBA" id="ARBA00022989"/>
    </source>
</evidence>
<name>A0A562QFC4_9PSED</name>
<comment type="cofactor">
    <cofactor evidence="20">
        <name>[2Fe-2S] cluster</name>
        <dbReference type="ChEBI" id="CHEBI:190135"/>
    </cofactor>
    <text evidence="20">Binds 1 [2Fe-2S] cluster per subunit.</text>
</comment>
<keyword evidence="12" id="KW-1278">Translocase</keyword>
<dbReference type="InterPro" id="IPR036922">
    <property type="entry name" value="Rieske_2Fe-2S_sf"/>
</dbReference>
<dbReference type="GO" id="GO:0008121">
    <property type="term" value="F:quinol-cytochrome-c reductase activity"/>
    <property type="evidence" value="ECO:0007669"/>
    <property type="project" value="UniProtKB-EC"/>
</dbReference>
<evidence type="ECO:0000256" key="1">
    <source>
        <dbReference type="ARBA" id="ARBA00002444"/>
    </source>
</evidence>
<reference evidence="23 24" key="1">
    <citation type="journal article" date="2015" name="Stand. Genomic Sci.">
        <title>Genomic Encyclopedia of Bacterial and Archaeal Type Strains, Phase III: the genomes of soil and plant-associated and newly described type strains.</title>
        <authorList>
            <person name="Whitman W.B."/>
            <person name="Woyke T."/>
            <person name="Klenk H.P."/>
            <person name="Zhou Y."/>
            <person name="Lilburn T.G."/>
            <person name="Beck B.J."/>
            <person name="De Vos P."/>
            <person name="Vandamme P."/>
            <person name="Eisen J.A."/>
            <person name="Garrity G."/>
            <person name="Hugenholtz P."/>
            <person name="Kyrpides N.C."/>
        </authorList>
    </citation>
    <scope>NUCLEOTIDE SEQUENCE [LARGE SCALE GENOMIC DNA]</scope>
    <source>
        <strain evidence="23 24">CGMCC 1.6858</strain>
    </source>
</reference>
<dbReference type="GO" id="GO:0046872">
    <property type="term" value="F:metal ion binding"/>
    <property type="evidence" value="ECO:0007669"/>
    <property type="project" value="UniProtKB-KW"/>
</dbReference>
<dbReference type="EMBL" id="VLKY01000004">
    <property type="protein sequence ID" value="TWI55419.1"/>
    <property type="molecule type" value="Genomic_DNA"/>
</dbReference>
<evidence type="ECO:0000256" key="21">
    <source>
        <dbReference type="RuleBase" id="RU004497"/>
    </source>
</evidence>
<keyword evidence="7 20" id="KW-0813">Transport</keyword>
<keyword evidence="11" id="KW-0479">Metal-binding</keyword>
<dbReference type="InterPro" id="IPR019470">
    <property type="entry name" value="Ubiq_cytC_Rdtase_Fe-S_su_TAT"/>
</dbReference>
<evidence type="ECO:0000256" key="15">
    <source>
        <dbReference type="ARBA" id="ARBA00023004"/>
    </source>
</evidence>
<comment type="subunit">
    <text evidence="4 21">The main subunits of complex b-c1 are: cytochrome b, cytochrome c1 and the Rieske protein.</text>
</comment>
<comment type="miscellaneous">
    <text evidence="20">The Rieske protein is a high potential 2Fe-2S protein.</text>
</comment>
<dbReference type="EC" id="7.1.1.8" evidence="5 20"/>
<evidence type="ECO:0000256" key="6">
    <source>
        <dbReference type="ARBA" id="ARBA00019816"/>
    </source>
</evidence>
<evidence type="ECO:0000256" key="12">
    <source>
        <dbReference type="ARBA" id="ARBA00022967"/>
    </source>
</evidence>
<evidence type="ECO:0000256" key="20">
    <source>
        <dbReference type="RuleBase" id="RU004494"/>
    </source>
</evidence>
<keyword evidence="8" id="KW-1003">Cell membrane</keyword>
<protein>
    <recommendedName>
        <fullName evidence="6 20">Ubiquinol-cytochrome c reductase iron-sulfur subunit</fullName>
        <ecNumber evidence="5 20">7.1.1.8</ecNumber>
    </recommendedName>
</protein>
<evidence type="ECO:0000256" key="13">
    <source>
        <dbReference type="ARBA" id="ARBA00022982"/>
    </source>
</evidence>
<comment type="function">
    <text evidence="1">Component of the ubiquinol-cytochrome c reductase complex (complex III or cytochrome b-c1 complex), which is a respiratory chain that generates an electrochemical potential coupled to ATP synthesis.</text>
</comment>